<sequence>MTQNGKSVPTTAAWCPSPTQQQFLTRLYDALYPRTPTRITGSSPQMCADSLGRLRDSGAQSFGIALSQGLGGRTEGDRIRQ</sequence>
<protein>
    <submittedName>
        <fullName evidence="1">Uncharacterized protein</fullName>
    </submittedName>
</protein>
<dbReference type="EMBL" id="ATLK01000001">
    <property type="protein sequence ID" value="KFF30808.1"/>
    <property type="molecule type" value="Genomic_DNA"/>
</dbReference>
<keyword evidence="2" id="KW-1185">Reference proteome</keyword>
<accession>A0A080N1U4</accession>
<name>A0A080N1U4_9BIFI</name>
<dbReference type="Proteomes" id="UP000028730">
    <property type="component" value="Unassembled WGS sequence"/>
</dbReference>
<gene>
    <name evidence="1" type="ORF">BBOMB_0120</name>
</gene>
<reference evidence="1 2" key="1">
    <citation type="journal article" date="2014" name="Appl. Environ. Microbiol.">
        <title>Genomic encyclopedia of type strains of the genus Bifidobacterium.</title>
        <authorList>
            <person name="Milani C."/>
            <person name="Lugli G.A."/>
            <person name="Duranti S."/>
            <person name="Turroni F."/>
            <person name="Bottacini F."/>
            <person name="Mangifesta M."/>
            <person name="Sanchez B."/>
            <person name="Viappiani A."/>
            <person name="Mancabelli L."/>
            <person name="Taminiau B."/>
            <person name="Delcenserie V."/>
            <person name="Barrangou R."/>
            <person name="Margolles A."/>
            <person name="van Sinderen D."/>
            <person name="Ventura M."/>
        </authorList>
    </citation>
    <scope>NUCLEOTIDE SEQUENCE [LARGE SCALE GENOMIC DNA]</scope>
    <source>
        <strain evidence="1 2">DSM 19703</strain>
    </source>
</reference>
<evidence type="ECO:0000313" key="1">
    <source>
        <dbReference type="EMBL" id="KFF30808.1"/>
    </source>
</evidence>
<proteinExistence type="predicted"/>
<organism evidence="1 2">
    <name type="scientific">Bifidobacterium bombi DSM 19703</name>
    <dbReference type="NCBI Taxonomy" id="1341695"/>
    <lineage>
        <taxon>Bacteria</taxon>
        <taxon>Bacillati</taxon>
        <taxon>Actinomycetota</taxon>
        <taxon>Actinomycetes</taxon>
        <taxon>Bifidobacteriales</taxon>
        <taxon>Bifidobacteriaceae</taxon>
        <taxon>Bifidobacterium</taxon>
    </lineage>
</organism>
<evidence type="ECO:0000313" key="2">
    <source>
        <dbReference type="Proteomes" id="UP000028730"/>
    </source>
</evidence>
<comment type="caution">
    <text evidence="1">The sequence shown here is derived from an EMBL/GenBank/DDBJ whole genome shotgun (WGS) entry which is preliminary data.</text>
</comment>
<dbReference type="AlphaFoldDB" id="A0A080N1U4"/>